<reference evidence="2 3" key="1">
    <citation type="journal article" date="2018" name="Emerg. Microbes Infect.">
        <title>Phenotypic and molecular analysis of nontypeable Group B streptococci: identification of cps2a and hybrid cps2a/cps5 Group B streptococcal capsule gene clusters.</title>
        <authorList>
            <person name="Alhhazmi A."/>
            <person name="Tyrrell G.J."/>
        </authorList>
    </citation>
    <scope>NUCLEOTIDE SEQUENCE [LARGE SCALE GENOMIC DNA]</scope>
    <source>
        <strain evidence="2 3">PLGBS17</strain>
    </source>
</reference>
<feature type="transmembrane region" description="Helical" evidence="1">
    <location>
        <begin position="55"/>
        <end position="76"/>
    </location>
</feature>
<accession>A0A3A6PV00</accession>
<keyword evidence="1" id="KW-0472">Membrane</keyword>
<keyword evidence="1" id="KW-1133">Transmembrane helix</keyword>
<organism evidence="2 3">
    <name type="scientific">Streptococcus agalactiae</name>
    <dbReference type="NCBI Taxonomy" id="1311"/>
    <lineage>
        <taxon>Bacteria</taxon>
        <taxon>Bacillati</taxon>
        <taxon>Bacillota</taxon>
        <taxon>Bacilli</taxon>
        <taxon>Lactobacillales</taxon>
        <taxon>Streptococcaceae</taxon>
        <taxon>Streptococcus</taxon>
    </lineage>
</organism>
<protein>
    <submittedName>
        <fullName evidence="2">Uncharacterized protein</fullName>
    </submittedName>
</protein>
<dbReference type="Proteomes" id="UP000256718">
    <property type="component" value="Unassembled WGS sequence"/>
</dbReference>
<feature type="transmembrane region" description="Helical" evidence="1">
    <location>
        <begin position="30"/>
        <end position="49"/>
    </location>
</feature>
<sequence length="81" mass="9225">MNNQINHCFKSIMVLGVTQMKKEFIITGRMVARVMETLVCLCMVSNLVLDMLDIIEINEIVFCVLVASIAGLEFCLQKERE</sequence>
<evidence type="ECO:0000313" key="3">
    <source>
        <dbReference type="Proteomes" id="UP000256718"/>
    </source>
</evidence>
<comment type="caution">
    <text evidence="2">The sequence shown here is derived from an EMBL/GenBank/DDBJ whole genome shotgun (WGS) entry which is preliminary data.</text>
</comment>
<evidence type="ECO:0000313" key="2">
    <source>
        <dbReference type="EMBL" id="RDY81545.1"/>
    </source>
</evidence>
<proteinExistence type="predicted"/>
<keyword evidence="1" id="KW-0812">Transmembrane</keyword>
<name>A0A3A6PV00_STRAG</name>
<dbReference type="AlphaFoldDB" id="A0A3A6PV00"/>
<dbReference type="EMBL" id="QHGZ01000154">
    <property type="protein sequence ID" value="RDY81545.1"/>
    <property type="molecule type" value="Genomic_DNA"/>
</dbReference>
<gene>
    <name evidence="2" type="ORF">C4618_06660</name>
</gene>
<evidence type="ECO:0000256" key="1">
    <source>
        <dbReference type="SAM" id="Phobius"/>
    </source>
</evidence>